<keyword evidence="8" id="KW-0812">Transmembrane</keyword>
<dbReference type="Proteomes" id="UP000001194">
    <property type="component" value="Unassembled WGS sequence"/>
</dbReference>
<evidence type="ECO:0000256" key="7">
    <source>
        <dbReference type="SAM" id="MobiDB-lite"/>
    </source>
</evidence>
<dbReference type="GO" id="GO:0008270">
    <property type="term" value="F:zinc ion binding"/>
    <property type="evidence" value="ECO:0007669"/>
    <property type="project" value="UniProtKB-KW"/>
</dbReference>
<keyword evidence="8" id="KW-1133">Transmembrane helix</keyword>
<dbReference type="Pfam" id="PF02200">
    <property type="entry name" value="STE"/>
    <property type="match status" value="2"/>
</dbReference>
<dbReference type="GO" id="GO:1990527">
    <property type="term" value="C:Tec1p-Ste12p-Dig1p complex"/>
    <property type="evidence" value="ECO:0007669"/>
    <property type="project" value="TreeGrafter"/>
</dbReference>
<feature type="compositionally biased region" description="Low complexity" evidence="7">
    <location>
        <begin position="1015"/>
        <end position="1025"/>
    </location>
</feature>
<feature type="domain" description="C2H2-type" evidence="9">
    <location>
        <begin position="799"/>
        <end position="826"/>
    </location>
</feature>
<dbReference type="InParanoid" id="B0DQN0"/>
<dbReference type="GO" id="GO:0005634">
    <property type="term" value="C:nucleus"/>
    <property type="evidence" value="ECO:0007669"/>
    <property type="project" value="UniProtKB-SubCell"/>
</dbReference>
<feature type="compositionally biased region" description="Low complexity" evidence="7">
    <location>
        <begin position="181"/>
        <end position="209"/>
    </location>
</feature>
<feature type="compositionally biased region" description="Acidic residues" evidence="7">
    <location>
        <begin position="537"/>
        <end position="550"/>
    </location>
</feature>
<feature type="compositionally biased region" description="Polar residues" evidence="7">
    <location>
        <begin position="77"/>
        <end position="96"/>
    </location>
</feature>
<accession>B0DQN0</accession>
<feature type="compositionally biased region" description="Low complexity" evidence="7">
    <location>
        <begin position="1097"/>
        <end position="1110"/>
    </location>
</feature>
<keyword evidence="3" id="KW-0804">Transcription</keyword>
<dbReference type="HOGENOM" id="CLU_004873_0_0_1"/>
<feature type="compositionally biased region" description="Low complexity" evidence="7">
    <location>
        <begin position="989"/>
        <end position="1004"/>
    </location>
</feature>
<keyword evidence="2" id="KW-0805">Transcription regulation</keyword>
<evidence type="ECO:0000256" key="8">
    <source>
        <dbReference type="SAM" id="Phobius"/>
    </source>
</evidence>
<dbReference type="AlphaFoldDB" id="B0DQN0"/>
<keyword evidence="8" id="KW-0472">Membrane</keyword>
<dbReference type="InterPro" id="IPR013087">
    <property type="entry name" value="Znf_C2H2_type"/>
</dbReference>
<evidence type="ECO:0000256" key="6">
    <source>
        <dbReference type="PROSITE-ProRule" id="PRU00042"/>
    </source>
</evidence>
<feature type="region of interest" description="Disordered" evidence="7">
    <location>
        <begin position="1081"/>
        <end position="1110"/>
    </location>
</feature>
<evidence type="ECO:0000256" key="2">
    <source>
        <dbReference type="ARBA" id="ARBA00023015"/>
    </source>
</evidence>
<dbReference type="PANTHER" id="PTHR47427:SF1">
    <property type="entry name" value="PROTEIN STE12"/>
    <property type="match status" value="1"/>
</dbReference>
<feature type="compositionally biased region" description="Basic and acidic residues" evidence="7">
    <location>
        <begin position="97"/>
        <end position="107"/>
    </location>
</feature>
<organism evidence="11">
    <name type="scientific">Laccaria bicolor (strain S238N-H82 / ATCC MYA-4686)</name>
    <name type="common">Bicoloured deceiver</name>
    <name type="synonym">Laccaria laccata var. bicolor</name>
    <dbReference type="NCBI Taxonomy" id="486041"/>
    <lineage>
        <taxon>Eukaryota</taxon>
        <taxon>Fungi</taxon>
        <taxon>Dikarya</taxon>
        <taxon>Basidiomycota</taxon>
        <taxon>Agaricomycotina</taxon>
        <taxon>Agaricomycetes</taxon>
        <taxon>Agaricomycetidae</taxon>
        <taxon>Agaricales</taxon>
        <taxon>Agaricineae</taxon>
        <taxon>Hydnangiaceae</taxon>
        <taxon>Laccaria</taxon>
    </lineage>
</organism>
<gene>
    <name evidence="10" type="ORF">LACBIDRAFT_393192</name>
</gene>
<feature type="compositionally biased region" description="Polar residues" evidence="7">
    <location>
        <begin position="721"/>
        <end position="738"/>
    </location>
</feature>
<dbReference type="InterPro" id="IPR052127">
    <property type="entry name" value="STE12_transcription_factor"/>
</dbReference>
<dbReference type="PROSITE" id="PS00028">
    <property type="entry name" value="ZINC_FINGER_C2H2_1"/>
    <property type="match status" value="2"/>
</dbReference>
<dbReference type="EMBL" id="DS547126">
    <property type="protein sequence ID" value="EDR03059.1"/>
    <property type="molecule type" value="Genomic_DNA"/>
</dbReference>
<feature type="compositionally biased region" description="Polar residues" evidence="7">
    <location>
        <begin position="210"/>
        <end position="229"/>
    </location>
</feature>
<reference evidence="10 11" key="1">
    <citation type="journal article" date="2008" name="Nature">
        <title>The genome of Laccaria bicolor provides insights into mycorrhizal symbiosis.</title>
        <authorList>
            <person name="Martin F."/>
            <person name="Aerts A."/>
            <person name="Ahren D."/>
            <person name="Brun A."/>
            <person name="Danchin E.G.J."/>
            <person name="Duchaussoy F."/>
            <person name="Gibon J."/>
            <person name="Kohler A."/>
            <person name="Lindquist E."/>
            <person name="Pereda V."/>
            <person name="Salamov A."/>
            <person name="Shapiro H.J."/>
            <person name="Wuyts J."/>
            <person name="Blaudez D."/>
            <person name="Buee M."/>
            <person name="Brokstein P."/>
            <person name="Canbaeck B."/>
            <person name="Cohen D."/>
            <person name="Courty P.E."/>
            <person name="Coutinho P.M."/>
            <person name="Delaruelle C."/>
            <person name="Detter J.C."/>
            <person name="Deveau A."/>
            <person name="DiFazio S."/>
            <person name="Duplessis S."/>
            <person name="Fraissinet-Tachet L."/>
            <person name="Lucic E."/>
            <person name="Frey-Klett P."/>
            <person name="Fourrey C."/>
            <person name="Feussner I."/>
            <person name="Gay G."/>
            <person name="Grimwood J."/>
            <person name="Hoegger P.J."/>
            <person name="Jain P."/>
            <person name="Kilaru S."/>
            <person name="Labbe J."/>
            <person name="Lin Y.C."/>
            <person name="Legue V."/>
            <person name="Le Tacon F."/>
            <person name="Marmeisse R."/>
            <person name="Melayah D."/>
            <person name="Montanini B."/>
            <person name="Muratet M."/>
            <person name="Nehls U."/>
            <person name="Niculita-Hirzel H."/>
            <person name="Oudot-Le Secq M.P."/>
            <person name="Peter M."/>
            <person name="Quesneville H."/>
            <person name="Rajashekar B."/>
            <person name="Reich M."/>
            <person name="Rouhier N."/>
            <person name="Schmutz J."/>
            <person name="Yin T."/>
            <person name="Chalot M."/>
            <person name="Henrissat B."/>
            <person name="Kuees U."/>
            <person name="Lucas S."/>
            <person name="Van de Peer Y."/>
            <person name="Podila G.K."/>
            <person name="Polle A."/>
            <person name="Pukkila P.J."/>
            <person name="Richardson P.M."/>
            <person name="Rouze P."/>
            <person name="Sanders I.R."/>
            <person name="Stajich J.E."/>
            <person name="Tunlid A."/>
            <person name="Tuskan G."/>
            <person name="Grigoriev I.V."/>
        </authorList>
    </citation>
    <scope>NUCLEOTIDE SEQUENCE [LARGE SCALE GENOMIC DNA]</scope>
    <source>
        <strain evidence="11">S238N-H82 / ATCC MYA-4686</strain>
    </source>
</reference>
<sequence length="1279" mass="138448">MDPYNNTNIMQQYTHSNPSSTHSSPQSYPQDIDNRPSSSNSRFHHHHPLSHSQTYPIPGGAYPPRHTGQGQGQGGQTRSNSYSSSLHLQVTTSTPTAHEHDPNERTARPGNAHLHTQFHSLSLPLPLPNSHSLSGGGGGGMSAVTPTATRPLPPPPASSFGSSLQIQNANAQGPTPPPTPHHNSTTTTATTTNGAPNEYPPSSSSLSSLDQTQPQGQGIQSEYTTSTPGLSGGLSRALKPLEQDRLAHLDRLKFFLATAPSRWDSKALPSATAIQSGAGTGDAFQAQAQPHPALHRFLLPSQEFVTCVLWNGLYHITGTDIVRALVFRFEAFGRPIRNMKKFEEGVFSDLRNLKPGVDACLEEPKGGVGWWWMTGERLLYRVWGMVTCLLWGVCVGCVRCAAIVLLAGVFCSPVFSENFSWGNGLSAFLFLLSPFLDLLFKYQCIRTQKKQKVFYWFSVPHDRLFLDALERDLKREKMGMEPTTQIVGEPALSFTYDPKKSLYEQFSKAQGVREGEGELEVAVRRLDEDAVVGMEDVTGEESEGPSDVDDAMTGGGDDGARASGSVVASEVLGNQFFGFPLFEGSSTYKQRRPKKNGSIGASGVLPKPRKDSEEWDRGRGRDRYPSTSSAGNSLSRERQSQFGSLRAQSDAAMSAAEMFLKQARGEMVPVERKPRVQSMVNMGDMGVYYEGGGQAQRQQQFGGVHQQHQMRGRSHDDSSHRQAYSTPPNSAPYVSNTGYVPHHHRPPPALVSSTTQYEALSEDGKIRAFVCPLFSCGRLFKRMEHLKRHLRTHTMERPFACSKCNKRFSRSDNLNQHMRTHERSASRSGGEGGGSGAIGDWIDGGGDGREDSSGAESEDDFSSIFAHGSTVATAAGLVDIDMNTFQMLGGAAAFGDMQMCEVEVQGKEVHDDEEGLIMRTVNGTSAQPYTGGQPVSQEAGFFSNNTPNSTLFSGNTSVNEFAEPQWAHPRLHSPAFSAVSVPSPPPGSIPHIHSNSNRSSQTSSPAGFMRPVHTSHSSSSSAASSAYDDDFATSISAPSHKHSFDHAALYPPGMLESAAAAAAGGPGPIRRHRSMTPSIIRNGEPIRRPMTASSDFSITGGSPGSSSSIPVLASRGYHPYAGYSASSRAGSTHSSPSIHPMPLSNNDYHPQIRRSDSRSSSFGGALQEQMRQMMNMNLDSQQQHQRGNESQMYNEPIFRTESPAAFPQTDSPAQYAMDLPMHHYAEGGATGAAFGQHAATAPVHYAGGGGMPTHPSHQYPGQVGLQHEGYYPHSQHITL</sequence>
<protein>
    <submittedName>
        <fullName evidence="10">STE12-like C2H2 type Zn-finger transcription factor</fullName>
    </submittedName>
</protein>
<dbReference type="InterPro" id="IPR036236">
    <property type="entry name" value="Znf_C2H2_sf"/>
</dbReference>
<dbReference type="FunFam" id="3.30.160.60:FF:000534">
    <property type="entry name" value="zinc finger protein 674"/>
    <property type="match status" value="1"/>
</dbReference>
<keyword evidence="4" id="KW-0539">Nucleus</keyword>
<dbReference type="GO" id="GO:1990526">
    <property type="term" value="C:Ste12p-Dig1p-Dig2p complex"/>
    <property type="evidence" value="ECO:0007669"/>
    <property type="project" value="TreeGrafter"/>
</dbReference>
<proteinExistence type="inferred from homology"/>
<feature type="region of interest" description="Disordered" evidence="7">
    <location>
        <begin position="122"/>
        <end position="235"/>
    </location>
</feature>
<comment type="subcellular location">
    <subcellularLocation>
        <location evidence="1">Nucleus</location>
    </subcellularLocation>
</comment>
<feature type="compositionally biased region" description="Low complexity" evidence="7">
    <location>
        <begin position="696"/>
        <end position="709"/>
    </location>
</feature>
<comment type="similarity">
    <text evidence="5">Belongs to the STE12 transcription factor family.</text>
</comment>
<dbReference type="OrthoDB" id="1095242at2759"/>
<evidence type="ECO:0000259" key="9">
    <source>
        <dbReference type="PROSITE" id="PS50157"/>
    </source>
</evidence>
<dbReference type="GeneID" id="6081919"/>
<dbReference type="PANTHER" id="PTHR47427">
    <property type="entry name" value="PROTEIN STE12"/>
    <property type="match status" value="1"/>
</dbReference>
<dbReference type="PROSITE" id="PS50157">
    <property type="entry name" value="ZINC_FINGER_C2H2_2"/>
    <property type="match status" value="2"/>
</dbReference>
<feature type="compositionally biased region" description="Polar residues" evidence="7">
    <location>
        <begin position="625"/>
        <end position="647"/>
    </location>
</feature>
<keyword evidence="6" id="KW-0862">Zinc</keyword>
<keyword evidence="6" id="KW-0863">Zinc-finger</keyword>
<dbReference type="Pfam" id="PF00096">
    <property type="entry name" value="zf-C2H2"/>
    <property type="match status" value="2"/>
</dbReference>
<dbReference type="GO" id="GO:0003700">
    <property type="term" value="F:DNA-binding transcription factor activity"/>
    <property type="evidence" value="ECO:0007669"/>
    <property type="project" value="InterPro"/>
</dbReference>
<keyword evidence="11" id="KW-1185">Reference proteome</keyword>
<feature type="region of interest" description="Disordered" evidence="7">
    <location>
        <begin position="1"/>
        <end position="110"/>
    </location>
</feature>
<feature type="transmembrane region" description="Helical" evidence="8">
    <location>
        <begin position="382"/>
        <end position="415"/>
    </location>
</feature>
<evidence type="ECO:0000256" key="4">
    <source>
        <dbReference type="ARBA" id="ARBA00023242"/>
    </source>
</evidence>
<feature type="compositionally biased region" description="Polar residues" evidence="7">
    <location>
        <begin position="1"/>
        <end position="12"/>
    </location>
</feature>
<dbReference type="SMART" id="SM00355">
    <property type="entry name" value="ZnF_C2H2"/>
    <property type="match status" value="2"/>
</dbReference>
<feature type="compositionally biased region" description="Gly residues" evidence="7">
    <location>
        <begin position="829"/>
        <end position="845"/>
    </location>
</feature>
<evidence type="ECO:0000313" key="11">
    <source>
        <dbReference type="Proteomes" id="UP000001194"/>
    </source>
</evidence>
<feature type="compositionally biased region" description="Low complexity" evidence="7">
    <location>
        <begin position="13"/>
        <end position="30"/>
    </location>
</feature>
<dbReference type="KEGG" id="lbc:LACBIDRAFT_393192"/>
<keyword evidence="6" id="KW-0479">Metal-binding</keyword>
<feature type="compositionally biased region" description="Low complexity" evidence="7">
    <location>
        <begin position="1124"/>
        <end position="1137"/>
    </location>
</feature>
<dbReference type="RefSeq" id="XP_001886200.1">
    <property type="nucleotide sequence ID" value="XM_001886165.1"/>
</dbReference>
<dbReference type="SMART" id="SM00424">
    <property type="entry name" value="STE"/>
    <property type="match status" value="2"/>
</dbReference>
<dbReference type="Gene3D" id="3.30.160.60">
    <property type="entry name" value="Classic Zinc Finger"/>
    <property type="match status" value="2"/>
</dbReference>
<evidence type="ECO:0000256" key="3">
    <source>
        <dbReference type="ARBA" id="ARBA00023163"/>
    </source>
</evidence>
<feature type="region of interest" description="Disordered" evidence="7">
    <location>
        <begin position="977"/>
        <end position="1025"/>
    </location>
</feature>
<feature type="region of interest" description="Disordered" evidence="7">
    <location>
        <begin position="534"/>
        <end position="562"/>
    </location>
</feature>
<evidence type="ECO:0000313" key="10">
    <source>
        <dbReference type="EMBL" id="EDR03059.1"/>
    </source>
</evidence>
<feature type="region of interest" description="Disordered" evidence="7">
    <location>
        <begin position="1124"/>
        <end position="1145"/>
    </location>
</feature>
<feature type="transmembrane region" description="Helical" evidence="8">
    <location>
        <begin position="421"/>
        <end position="440"/>
    </location>
</feature>
<feature type="region of interest" description="Disordered" evidence="7">
    <location>
        <begin position="696"/>
        <end position="747"/>
    </location>
</feature>
<evidence type="ECO:0000256" key="1">
    <source>
        <dbReference type="ARBA" id="ARBA00004123"/>
    </source>
</evidence>
<feature type="region of interest" description="Disordered" evidence="7">
    <location>
        <begin position="587"/>
        <end position="649"/>
    </location>
</feature>
<feature type="compositionally biased region" description="Basic and acidic residues" evidence="7">
    <location>
        <begin position="608"/>
        <end position="624"/>
    </location>
</feature>
<evidence type="ECO:0000256" key="5">
    <source>
        <dbReference type="ARBA" id="ARBA00024345"/>
    </source>
</evidence>
<feature type="region of interest" description="Disordered" evidence="7">
    <location>
        <begin position="812"/>
        <end position="860"/>
    </location>
</feature>
<dbReference type="InterPro" id="IPR003120">
    <property type="entry name" value="Ste12"/>
</dbReference>
<name>B0DQN0_LACBS</name>
<feature type="domain" description="C2H2-type" evidence="9">
    <location>
        <begin position="769"/>
        <end position="798"/>
    </location>
</feature>
<feature type="compositionally biased region" description="Low complexity" evidence="7">
    <location>
        <begin position="122"/>
        <end position="133"/>
    </location>
</feature>
<dbReference type="STRING" id="486041.B0DQN0"/>
<dbReference type="SUPFAM" id="SSF57667">
    <property type="entry name" value="beta-beta-alpha zinc fingers"/>
    <property type="match status" value="1"/>
</dbReference>